<dbReference type="Pfam" id="PF00384">
    <property type="entry name" value="Molybdopterin"/>
    <property type="match status" value="1"/>
</dbReference>
<dbReference type="GO" id="GO:0008137">
    <property type="term" value="F:NADH dehydrogenase (ubiquinone) activity"/>
    <property type="evidence" value="ECO:0007669"/>
    <property type="project" value="InterPro"/>
</dbReference>
<dbReference type="SUPFAM" id="SSF54292">
    <property type="entry name" value="2Fe-2S ferredoxin-like"/>
    <property type="match status" value="1"/>
</dbReference>
<dbReference type="SMART" id="SM00926">
    <property type="entry name" value="Molybdop_Fe4S4"/>
    <property type="match status" value="1"/>
</dbReference>
<dbReference type="InterPro" id="IPR006656">
    <property type="entry name" value="Mopterin_OxRdtase"/>
</dbReference>
<dbReference type="Pfam" id="PF13510">
    <property type="entry name" value="Fer2_4"/>
    <property type="match status" value="1"/>
</dbReference>
<dbReference type="Pfam" id="PF04879">
    <property type="entry name" value="Molybdop_Fe4S4"/>
    <property type="match status" value="1"/>
</dbReference>
<keyword evidence="8" id="KW-0677">Repeat</keyword>
<feature type="domain" description="2Fe-2S ferredoxin-type" evidence="15">
    <location>
        <begin position="2"/>
        <end position="80"/>
    </location>
</feature>
<comment type="cofactor">
    <cofactor evidence="14">
        <name>[2Fe-2S] cluster</name>
        <dbReference type="ChEBI" id="CHEBI:190135"/>
    </cofactor>
</comment>
<evidence type="ECO:0000259" key="17">
    <source>
        <dbReference type="PROSITE" id="PS51669"/>
    </source>
</evidence>
<dbReference type="InterPro" id="IPR054351">
    <property type="entry name" value="NADH_UbQ_OxRdtase_ferredoxin"/>
</dbReference>
<dbReference type="InterPro" id="IPR001041">
    <property type="entry name" value="2Fe-2S_ferredoxin-type"/>
</dbReference>
<evidence type="ECO:0000256" key="14">
    <source>
        <dbReference type="ARBA" id="ARBA00034078"/>
    </source>
</evidence>
<dbReference type="GO" id="GO:0042773">
    <property type="term" value="P:ATP synthesis coupled electron transport"/>
    <property type="evidence" value="ECO:0007669"/>
    <property type="project" value="InterPro"/>
</dbReference>
<evidence type="ECO:0000256" key="4">
    <source>
        <dbReference type="ARBA" id="ARBA00022485"/>
    </source>
</evidence>
<dbReference type="Gene3D" id="3.40.50.740">
    <property type="match status" value="2"/>
</dbReference>
<evidence type="ECO:0000256" key="5">
    <source>
        <dbReference type="ARBA" id="ARBA00022714"/>
    </source>
</evidence>
<sequence>MPDVKFTVDGKQLTAPAGTFLIEACKTNGIEVPAFCYYPGISLKAACRMCVVRIEKMPKLQTACTTPVSEGMVVQTETPEIAQARKATLQLLLGNHPLDCPVCDAGGECELQDMTFKYGAAESFYAEPKHHREEQKWSPVVYYDRPRCILCYRCISMCGEGMDVFALGIQARGSSSVIAPNVPAQMSPDDLAHVDCEQCGMCIDACPVGALTSGTYRYKTRPWEMNHVSTVCTHCGDGCKTTLGVRSTSDGSEIVRGDNRDKSGINNDFLCNKGRYAFDFANNETRITQPLVRQPNGELKPVSWETAFDHVGKKLRELRDTRGGKSIGVIGSNRTTNEEAYLLQKFARTVLGTNNIDHHRTADYVSFAQSLAGNTDRTASLRDTLTASAILLVGGDPTIQAPGTAWNIRTNVRNHRGRLYVANSAEIKLRRQAKSFLHLAPFGYSALASYFAGDAAAGSEAVGDTDALTTFREAIKAEENLLILIGSELRGKDLKKLIDFGLTLPGAKFALISDYANSRGAADMGLLPDLLPGYTPLAGNTTFAEYNTPAAPGLDMIEIFEAAERGDLSALYVVGSNPVSRYGIDPASLKDTFVVVQDMFLTETAVLADVILPAANLYEKSGSVTNSYGDLQLVSKAGDRAGVRTDFEMIVRIADKMGANMRELIPFGKGTRADMGQSRGVHSGEADRHAVWLAANNMEPKLSPFDPFAILDEIQRLVPGYNLLRLQLLSGNDQHLQPAASSNGLVQIGSRRDLVLPANDTLFTSGTLGRYSTMLSDLQHNESLRPPTGLTQIQPAAD</sequence>
<dbReference type="InterPro" id="IPR006963">
    <property type="entry name" value="Mopterin_OxRdtase_4Fe-4S_dom"/>
</dbReference>
<accession>A0A9X0QCU6</accession>
<dbReference type="FunFam" id="3.10.20.740:FF:000004">
    <property type="entry name" value="NADH-quinone oxidoreductase"/>
    <property type="match status" value="1"/>
</dbReference>
<dbReference type="AlphaFoldDB" id="A0A9X0QCU6"/>
<comment type="subcellular location">
    <subcellularLocation>
        <location evidence="2">Membrane</location>
    </subcellularLocation>
</comment>
<dbReference type="Proteomes" id="UP000535182">
    <property type="component" value="Unassembled WGS sequence"/>
</dbReference>
<evidence type="ECO:0000256" key="11">
    <source>
        <dbReference type="ARBA" id="ARBA00023014"/>
    </source>
</evidence>
<evidence type="ECO:0000256" key="6">
    <source>
        <dbReference type="ARBA" id="ARBA00022719"/>
    </source>
</evidence>
<keyword evidence="6" id="KW-0874">Quinone</keyword>
<keyword evidence="7" id="KW-0479">Metal-binding</keyword>
<dbReference type="Gene3D" id="2.20.25.90">
    <property type="entry name" value="ADC-like domains"/>
    <property type="match status" value="1"/>
</dbReference>
<dbReference type="Pfam" id="PF22117">
    <property type="entry name" value="Fer4_Nqo3"/>
    <property type="match status" value="1"/>
</dbReference>
<evidence type="ECO:0000313" key="20">
    <source>
        <dbReference type="Proteomes" id="UP000535182"/>
    </source>
</evidence>
<dbReference type="FunFam" id="3.30.70.20:FF:000035">
    <property type="entry name" value="Iron hydrogenase 1"/>
    <property type="match status" value="1"/>
</dbReference>
<evidence type="ECO:0000259" key="18">
    <source>
        <dbReference type="PROSITE" id="PS51839"/>
    </source>
</evidence>
<dbReference type="PANTHER" id="PTHR43105">
    <property type="entry name" value="RESPIRATORY NITRATE REDUCTASE"/>
    <property type="match status" value="1"/>
</dbReference>
<dbReference type="GO" id="GO:0048038">
    <property type="term" value="F:quinone binding"/>
    <property type="evidence" value="ECO:0007669"/>
    <property type="project" value="UniProtKB-KW"/>
</dbReference>
<feature type="domain" description="4Fe-4S His(Cys)3-ligated-type" evidence="18">
    <location>
        <begin position="80"/>
        <end position="119"/>
    </location>
</feature>
<reference evidence="19 20" key="1">
    <citation type="submission" date="2020-08" db="EMBL/GenBank/DDBJ databases">
        <title>Genomic Encyclopedia of Type Strains, Phase IV (KMG-V): Genome sequencing to study the core and pangenomes of soil and plant-associated prokaryotes.</title>
        <authorList>
            <person name="Whitman W."/>
        </authorList>
    </citation>
    <scope>NUCLEOTIDE SEQUENCE [LARGE SCALE GENOMIC DNA]</scope>
    <source>
        <strain evidence="19 20">X5P2</strain>
    </source>
</reference>
<evidence type="ECO:0000256" key="12">
    <source>
        <dbReference type="ARBA" id="ARBA00023027"/>
    </source>
</evidence>
<dbReference type="PROSITE" id="PS00643">
    <property type="entry name" value="COMPLEX1_75K_3"/>
    <property type="match status" value="1"/>
</dbReference>
<keyword evidence="9" id="KW-1278">Translocase</keyword>
<dbReference type="PROSITE" id="PS51379">
    <property type="entry name" value="4FE4S_FER_2"/>
    <property type="match status" value="1"/>
</dbReference>
<evidence type="ECO:0000256" key="13">
    <source>
        <dbReference type="ARBA" id="ARBA00023136"/>
    </source>
</evidence>
<dbReference type="PROSITE" id="PS51669">
    <property type="entry name" value="4FE4S_MOW_BIS_MGD"/>
    <property type="match status" value="1"/>
</dbReference>
<dbReference type="GO" id="GO:0046872">
    <property type="term" value="F:metal ion binding"/>
    <property type="evidence" value="ECO:0007669"/>
    <property type="project" value="UniProtKB-KW"/>
</dbReference>
<dbReference type="PROSITE" id="PS00642">
    <property type="entry name" value="COMPLEX1_75K_2"/>
    <property type="match status" value="1"/>
</dbReference>
<dbReference type="InterPro" id="IPR050123">
    <property type="entry name" value="Prok_molybdopt-oxidoreductase"/>
</dbReference>
<name>A0A9X0QCU6_9BACT</name>
<protein>
    <submittedName>
        <fullName evidence="19">NADH-quinone oxidoreductase subunit G</fullName>
    </submittedName>
</protein>
<evidence type="ECO:0000256" key="1">
    <source>
        <dbReference type="ARBA" id="ARBA00001966"/>
    </source>
</evidence>
<dbReference type="PANTHER" id="PTHR43105:SF10">
    <property type="entry name" value="NADH-QUINONE OXIDOREDUCTASE SUBUNIT G"/>
    <property type="match status" value="1"/>
</dbReference>
<feature type="domain" description="4Fe-4S Mo/W bis-MGD-type" evidence="17">
    <location>
        <begin position="225"/>
        <end position="285"/>
    </location>
</feature>
<dbReference type="PROSITE" id="PS00641">
    <property type="entry name" value="COMPLEX1_75K_1"/>
    <property type="match status" value="1"/>
</dbReference>
<dbReference type="SMART" id="SM00929">
    <property type="entry name" value="NADH-G_4Fe-4S_3"/>
    <property type="match status" value="1"/>
</dbReference>
<evidence type="ECO:0000256" key="7">
    <source>
        <dbReference type="ARBA" id="ARBA00022723"/>
    </source>
</evidence>
<dbReference type="GO" id="GO:0051537">
    <property type="term" value="F:2 iron, 2 sulfur cluster binding"/>
    <property type="evidence" value="ECO:0007669"/>
    <property type="project" value="UniProtKB-KW"/>
</dbReference>
<evidence type="ECO:0000259" key="15">
    <source>
        <dbReference type="PROSITE" id="PS51085"/>
    </source>
</evidence>
<dbReference type="InterPro" id="IPR036010">
    <property type="entry name" value="2Fe-2S_ferredoxin-like_sf"/>
</dbReference>
<dbReference type="Gene3D" id="3.40.228.10">
    <property type="entry name" value="Dimethylsulfoxide Reductase, domain 2"/>
    <property type="match status" value="1"/>
</dbReference>
<proteinExistence type="inferred from homology"/>
<dbReference type="Pfam" id="PF10588">
    <property type="entry name" value="NADH-G_4Fe-4S_3"/>
    <property type="match status" value="1"/>
</dbReference>
<keyword evidence="11" id="KW-0411">Iron-sulfur</keyword>
<keyword evidence="20" id="KW-1185">Reference proteome</keyword>
<dbReference type="Gene3D" id="3.10.20.740">
    <property type="match status" value="1"/>
</dbReference>
<dbReference type="PROSITE" id="PS51085">
    <property type="entry name" value="2FE2S_FER_2"/>
    <property type="match status" value="1"/>
</dbReference>
<dbReference type="SUPFAM" id="SSF54862">
    <property type="entry name" value="4Fe-4S ferredoxins"/>
    <property type="match status" value="1"/>
</dbReference>
<dbReference type="EMBL" id="JACHEB010000003">
    <property type="protein sequence ID" value="MBB5328171.1"/>
    <property type="molecule type" value="Genomic_DNA"/>
</dbReference>
<keyword evidence="10" id="KW-0408">Iron</keyword>
<evidence type="ECO:0000256" key="2">
    <source>
        <dbReference type="ARBA" id="ARBA00004370"/>
    </source>
</evidence>
<keyword evidence="5" id="KW-0001">2Fe-2S</keyword>
<comment type="caution">
    <text evidence="19">The sequence shown here is derived from an EMBL/GenBank/DDBJ whole genome shotgun (WGS) entry which is preliminary data.</text>
</comment>
<dbReference type="PROSITE" id="PS51839">
    <property type="entry name" value="4FE4S_HC3"/>
    <property type="match status" value="1"/>
</dbReference>
<dbReference type="InterPro" id="IPR017896">
    <property type="entry name" value="4Fe4S_Fe-S-bd"/>
</dbReference>
<feature type="domain" description="4Fe-4S ferredoxin-type" evidence="16">
    <location>
        <begin position="186"/>
        <end position="216"/>
    </location>
</feature>
<gene>
    <name evidence="19" type="ORF">HDF14_001777</name>
</gene>
<dbReference type="RefSeq" id="WP_183975399.1">
    <property type="nucleotide sequence ID" value="NZ_JACHEB010000003.1"/>
</dbReference>
<keyword evidence="4" id="KW-0004">4Fe-4S</keyword>
<evidence type="ECO:0000256" key="8">
    <source>
        <dbReference type="ARBA" id="ARBA00022737"/>
    </source>
</evidence>
<evidence type="ECO:0000256" key="3">
    <source>
        <dbReference type="ARBA" id="ARBA00005404"/>
    </source>
</evidence>
<evidence type="ECO:0000313" key="19">
    <source>
        <dbReference type="EMBL" id="MBB5328171.1"/>
    </source>
</evidence>
<dbReference type="InterPro" id="IPR000283">
    <property type="entry name" value="NADH_UbQ_OxRdtase_75kDa_su_CS"/>
</dbReference>
<dbReference type="GO" id="GO:0003954">
    <property type="term" value="F:NADH dehydrogenase activity"/>
    <property type="evidence" value="ECO:0007669"/>
    <property type="project" value="TreeGrafter"/>
</dbReference>
<organism evidence="19 20">
    <name type="scientific">Tunturiibacter gelidiferens</name>
    <dbReference type="NCBI Taxonomy" id="3069689"/>
    <lineage>
        <taxon>Bacteria</taxon>
        <taxon>Pseudomonadati</taxon>
        <taxon>Acidobacteriota</taxon>
        <taxon>Terriglobia</taxon>
        <taxon>Terriglobales</taxon>
        <taxon>Acidobacteriaceae</taxon>
        <taxon>Tunturiibacter</taxon>
    </lineage>
</organism>
<dbReference type="SUPFAM" id="SSF53706">
    <property type="entry name" value="Formate dehydrogenase/DMSO reductase, domains 1-3"/>
    <property type="match status" value="1"/>
</dbReference>
<dbReference type="InterPro" id="IPR017900">
    <property type="entry name" value="4Fe4S_Fe_S_CS"/>
</dbReference>
<keyword evidence="13" id="KW-0472">Membrane</keyword>
<dbReference type="GO" id="GO:0016020">
    <property type="term" value="C:membrane"/>
    <property type="evidence" value="ECO:0007669"/>
    <property type="project" value="UniProtKB-SubCell"/>
</dbReference>
<dbReference type="Gene3D" id="3.30.70.20">
    <property type="match status" value="1"/>
</dbReference>
<dbReference type="GO" id="GO:0051539">
    <property type="term" value="F:4 iron, 4 sulfur cluster binding"/>
    <property type="evidence" value="ECO:0007669"/>
    <property type="project" value="UniProtKB-KW"/>
</dbReference>
<comment type="similarity">
    <text evidence="3">Belongs to the complex I 75 kDa subunit family.</text>
</comment>
<evidence type="ECO:0000256" key="10">
    <source>
        <dbReference type="ARBA" id="ARBA00023004"/>
    </source>
</evidence>
<comment type="cofactor">
    <cofactor evidence="1">
        <name>[4Fe-4S] cluster</name>
        <dbReference type="ChEBI" id="CHEBI:49883"/>
    </cofactor>
</comment>
<dbReference type="PROSITE" id="PS00198">
    <property type="entry name" value="4FE4S_FER_1"/>
    <property type="match status" value="1"/>
</dbReference>
<dbReference type="CDD" id="cd00207">
    <property type="entry name" value="fer2"/>
    <property type="match status" value="1"/>
</dbReference>
<evidence type="ECO:0000256" key="9">
    <source>
        <dbReference type="ARBA" id="ARBA00022967"/>
    </source>
</evidence>
<keyword evidence="12" id="KW-0520">NAD</keyword>
<dbReference type="InterPro" id="IPR019574">
    <property type="entry name" value="NADH_UbQ_OxRdtase_Gsu_4Fe4S-bd"/>
</dbReference>
<evidence type="ECO:0000259" key="16">
    <source>
        <dbReference type="PROSITE" id="PS51379"/>
    </source>
</evidence>